<dbReference type="PANTHER" id="PTHR14596:SF72">
    <property type="entry name" value="ZINC FINGER PROTEIN MSN2-RELATED"/>
    <property type="match status" value="1"/>
</dbReference>
<feature type="region of interest" description="Disordered" evidence="1">
    <location>
        <begin position="1"/>
        <end position="128"/>
    </location>
</feature>
<dbReference type="InterPro" id="IPR011989">
    <property type="entry name" value="ARM-like"/>
</dbReference>
<protein>
    <recommendedName>
        <fullName evidence="2">Formin GTPase-binding domain-containing protein</fullName>
    </recommendedName>
</protein>
<feature type="compositionally biased region" description="Low complexity" evidence="1">
    <location>
        <begin position="1085"/>
        <end position="1098"/>
    </location>
</feature>
<dbReference type="GO" id="GO:0005634">
    <property type="term" value="C:nucleus"/>
    <property type="evidence" value="ECO:0007669"/>
    <property type="project" value="TreeGrafter"/>
</dbReference>
<evidence type="ECO:0000256" key="1">
    <source>
        <dbReference type="SAM" id="MobiDB-lite"/>
    </source>
</evidence>
<feature type="region of interest" description="Disordered" evidence="1">
    <location>
        <begin position="1864"/>
        <end position="1899"/>
    </location>
</feature>
<feature type="compositionally biased region" description="Polar residues" evidence="1">
    <location>
        <begin position="54"/>
        <end position="65"/>
    </location>
</feature>
<feature type="compositionally biased region" description="Basic and acidic residues" evidence="1">
    <location>
        <begin position="1945"/>
        <end position="1972"/>
    </location>
</feature>
<dbReference type="SMART" id="SM01140">
    <property type="entry name" value="Drf_GBD"/>
    <property type="match status" value="1"/>
</dbReference>
<feature type="compositionally biased region" description="Basic and acidic residues" evidence="1">
    <location>
        <begin position="1"/>
        <end position="15"/>
    </location>
</feature>
<dbReference type="GO" id="GO:0000987">
    <property type="term" value="F:cis-regulatory region sequence-specific DNA binding"/>
    <property type="evidence" value="ECO:0007669"/>
    <property type="project" value="TreeGrafter"/>
</dbReference>
<feature type="compositionally biased region" description="Low complexity" evidence="1">
    <location>
        <begin position="1815"/>
        <end position="1833"/>
    </location>
</feature>
<feature type="compositionally biased region" description="Basic and acidic residues" evidence="1">
    <location>
        <begin position="684"/>
        <end position="695"/>
    </location>
</feature>
<feature type="compositionally biased region" description="Basic and acidic residues" evidence="1">
    <location>
        <begin position="1588"/>
        <end position="1598"/>
    </location>
</feature>
<feature type="compositionally biased region" description="Polar residues" evidence="1">
    <location>
        <begin position="1474"/>
        <end position="1487"/>
    </location>
</feature>
<feature type="compositionally biased region" description="Polar residues" evidence="1">
    <location>
        <begin position="641"/>
        <end position="666"/>
    </location>
</feature>
<feature type="region of interest" description="Disordered" evidence="1">
    <location>
        <begin position="518"/>
        <end position="578"/>
    </location>
</feature>
<dbReference type="GO" id="GO:0031267">
    <property type="term" value="F:small GTPase binding"/>
    <property type="evidence" value="ECO:0007669"/>
    <property type="project" value="InterPro"/>
</dbReference>
<feature type="region of interest" description="Disordered" evidence="1">
    <location>
        <begin position="161"/>
        <end position="224"/>
    </location>
</feature>
<feature type="region of interest" description="Disordered" evidence="1">
    <location>
        <begin position="2081"/>
        <end position="2147"/>
    </location>
</feature>
<feature type="region of interest" description="Disordered" evidence="1">
    <location>
        <begin position="241"/>
        <end position="350"/>
    </location>
</feature>
<dbReference type="GO" id="GO:0003779">
    <property type="term" value="F:actin binding"/>
    <property type="evidence" value="ECO:0007669"/>
    <property type="project" value="InterPro"/>
</dbReference>
<dbReference type="GO" id="GO:0042594">
    <property type="term" value="P:response to starvation"/>
    <property type="evidence" value="ECO:0007669"/>
    <property type="project" value="TreeGrafter"/>
</dbReference>
<feature type="compositionally biased region" description="Polar residues" evidence="1">
    <location>
        <begin position="1791"/>
        <end position="1807"/>
    </location>
</feature>
<dbReference type="GeneID" id="33570274"/>
<feature type="compositionally biased region" description="Polar residues" evidence="1">
    <location>
        <begin position="268"/>
        <end position="281"/>
    </location>
</feature>
<feature type="region of interest" description="Disordered" evidence="1">
    <location>
        <begin position="641"/>
        <end position="699"/>
    </location>
</feature>
<dbReference type="RefSeq" id="XP_021885460.1">
    <property type="nucleotide sequence ID" value="XM_022028431.1"/>
</dbReference>
<dbReference type="Pfam" id="PF06371">
    <property type="entry name" value="Drf_GBD"/>
    <property type="match status" value="1"/>
</dbReference>
<feature type="compositionally biased region" description="Basic and acidic residues" evidence="1">
    <location>
        <begin position="2133"/>
        <end position="2147"/>
    </location>
</feature>
<feature type="compositionally biased region" description="Polar residues" evidence="1">
    <location>
        <begin position="99"/>
        <end position="108"/>
    </location>
</feature>
<dbReference type="EMBL" id="MCFF01000003">
    <property type="protein sequence ID" value="ORZ27757.1"/>
    <property type="molecule type" value="Genomic_DNA"/>
</dbReference>
<dbReference type="Proteomes" id="UP000193648">
    <property type="component" value="Unassembled WGS sequence"/>
</dbReference>
<feature type="compositionally biased region" description="Polar residues" evidence="1">
    <location>
        <begin position="1599"/>
        <end position="1611"/>
    </location>
</feature>
<feature type="region of interest" description="Disordered" evidence="1">
    <location>
        <begin position="1791"/>
        <end position="1833"/>
    </location>
</feature>
<organism evidence="3 4">
    <name type="scientific">Lobosporangium transversale</name>
    <dbReference type="NCBI Taxonomy" id="64571"/>
    <lineage>
        <taxon>Eukaryota</taxon>
        <taxon>Fungi</taxon>
        <taxon>Fungi incertae sedis</taxon>
        <taxon>Mucoromycota</taxon>
        <taxon>Mortierellomycotina</taxon>
        <taxon>Mortierellomycetes</taxon>
        <taxon>Mortierellales</taxon>
        <taxon>Mortierellaceae</taxon>
        <taxon>Lobosporangium</taxon>
    </lineage>
</organism>
<dbReference type="InterPro" id="IPR016024">
    <property type="entry name" value="ARM-type_fold"/>
</dbReference>
<feature type="compositionally biased region" description="Low complexity" evidence="1">
    <location>
        <begin position="518"/>
        <end position="530"/>
    </location>
</feature>
<feature type="compositionally biased region" description="Polar residues" evidence="1">
    <location>
        <begin position="1875"/>
        <end position="1899"/>
    </location>
</feature>
<dbReference type="SUPFAM" id="SSF48371">
    <property type="entry name" value="ARM repeat"/>
    <property type="match status" value="1"/>
</dbReference>
<feature type="compositionally biased region" description="Low complexity" evidence="1">
    <location>
        <begin position="874"/>
        <end position="894"/>
    </location>
</feature>
<proteinExistence type="predicted"/>
<dbReference type="GO" id="GO:0000981">
    <property type="term" value="F:DNA-binding transcription factor activity, RNA polymerase II-specific"/>
    <property type="evidence" value="ECO:0007669"/>
    <property type="project" value="TreeGrafter"/>
</dbReference>
<dbReference type="PANTHER" id="PTHR14596">
    <property type="entry name" value="ZINC FINGER PROTEIN"/>
    <property type="match status" value="1"/>
</dbReference>
<keyword evidence="4" id="KW-1185">Reference proteome</keyword>
<dbReference type="Gene3D" id="1.25.10.10">
    <property type="entry name" value="Leucine-rich Repeat Variant"/>
    <property type="match status" value="1"/>
</dbReference>
<evidence type="ECO:0000259" key="2">
    <source>
        <dbReference type="SMART" id="SM01140"/>
    </source>
</evidence>
<feature type="region of interest" description="Disordered" evidence="1">
    <location>
        <begin position="712"/>
        <end position="737"/>
    </location>
</feature>
<feature type="compositionally biased region" description="Polar residues" evidence="1">
    <location>
        <begin position="205"/>
        <end position="219"/>
    </location>
</feature>
<feature type="compositionally biased region" description="Low complexity" evidence="1">
    <location>
        <begin position="2081"/>
        <end position="2091"/>
    </location>
</feature>
<feature type="region of interest" description="Disordered" evidence="1">
    <location>
        <begin position="856"/>
        <end position="896"/>
    </location>
</feature>
<feature type="compositionally biased region" description="Polar residues" evidence="1">
    <location>
        <begin position="161"/>
        <end position="173"/>
    </location>
</feature>
<feature type="domain" description="Formin GTPase-binding" evidence="2">
    <location>
        <begin position="780"/>
        <end position="1089"/>
    </location>
</feature>
<name>A0A1Y2GZM0_9FUNG</name>
<accession>A0A1Y2GZM0</accession>
<feature type="compositionally biased region" description="Low complexity" evidence="1">
    <location>
        <begin position="2121"/>
        <end position="2132"/>
    </location>
</feature>
<dbReference type="GO" id="GO:0030036">
    <property type="term" value="P:actin cytoskeleton organization"/>
    <property type="evidence" value="ECO:0007669"/>
    <property type="project" value="InterPro"/>
</dbReference>
<evidence type="ECO:0000313" key="3">
    <source>
        <dbReference type="EMBL" id="ORZ27757.1"/>
    </source>
</evidence>
<dbReference type="OrthoDB" id="2155261at2759"/>
<feature type="region of interest" description="Disordered" evidence="1">
    <location>
        <begin position="1935"/>
        <end position="1981"/>
    </location>
</feature>
<feature type="region of interest" description="Disordered" evidence="1">
    <location>
        <begin position="1441"/>
        <end position="1510"/>
    </location>
</feature>
<sequence>MIDPEQHYHQDRQEHTPLSAPHTATTRPFSPPPPVKTRFSNIGGQIAKAARRLSMTSSSSNNTKVLTTSSEPESPSPLSPNLFHPETTSPDLKKKEQRQFPSPQMSLLSKNKDKANNNNPKSKAKEKLANKIDLFNLKSRNANPSQTNLVASPTTIISPCTLPTTVTNNKPRSNSPPAPPSKDTFWRGKARQSTVIAGDDYQPMVEQQHQQTSLPSEQTAPRVVAGSPAELQGLPLYASTTEVSAGQHHTDDMLDTNDSNKNNKRDALQSTMTQIQTQTKSLPCDRPLSPTPPKYQSKVHALKQQLLQHSQQPHSIGNSSSNNSNNNYNNNNNMYNSNSNSNNNNNRLTGAVVDDDLSKACASNCLEQQERSSVNNNDKSLNASDSSLQMEDMTFDIYDINDQGHSSLGSSRRSSIRSLGPGANTALATAGPTNPLNHALPMMGAPAPTQTTVVTAVSLSSISSLESTLSTISTPKPHRSHNFPYQMSENRPLNALEIQQQQTRHSPEQERLSADLILPSPLSSQSSSGPRKTNIVPTQNISRDTLPIQPAMSTPSSSSASSIPSQHQQQHQQQQRAQGFLTAEVIPSNSAMLNQLLALAPSSNRPRLPSQQEWERGFEELRQKRKEADTDNGVGAHAVILTSSLGRQNSTGSRHSKEASNSSNSGVDGKARRHSMPATPQGQNHEDRERQRGDNFKNPMLLSSSAHLAVNSNHTQNKRRSVYEDRAHQQPPIQRQPILENSSLTHTAIYATRASVELKTTREGDCNASASTRGCSIEQDPMNEIAKDPIDIAFDNMIASLSLPATTRAQLELLPKDRKWTMLQSNEANPTLYQTPQTMPPQFFIEALLEFAGKRKDNKEKKKERSSRELFFLNNNSASKSDDSNNNGNNNNGSFDMCKNKSATSLDQYGGSFSNGNFNSPSSPHFDLPSSFQQHLSSLLSGGDNSGSSARNGKRALEEREQVLKKLRVLIRNGSIRWTGEFIKAGGSLALLEFCSHLQKSEEMKLGHRERLLHQVLQCIRAIVTLEGGIDSLVMEGSVFFGLMRTLAIHSTPILPHSFGVKSKTGFFKGDPKSSGRTNSSVATGACSTSGARSRSSSVPKPISIRFGNSGSSSGLLQPSSGLSLDQTPVFSNAQASVSILAAILAVEPDLRDRILKETVADQNKGNITKNGLSSLPWETSISSDEDFNRGIYNYSEWITHLKEIIKMCGVDIPSTLASTTTASRQSIEATEDTRGLIRNGIGGTGGRESGSFSSKGQGLLALGVGSSGSLLDNMRGRRNSAIIPPTTAEAISSSDYVGIKFEPGEEKEILAYLNTHLRLVSKLIFDMFISAPGLAFAKSIKESQLEEYLERVRSIHIQNQDLSAQIEDLTIQLSMIPCTTRLTASRLSRELPVIPPFKPSVATTSIPMPNHVQTHQHQYPLSDAKYNAREVLRVPLGTPHLNGQFSSSRIDEHKNSNTSIGEKPMYGGPLARASSQYKPSPLQQLHPSVHALQQQKQQQQHSGVASANAVGRTRKAAVIGSLESYSLNNANYRESTATPPLSPKLGRQTSIKGSLYDDTVAVTPASANSGIGHREVSGRGYNPLPRDGQDGSMERKQQSTPTQAAPTNRRPTVGETMPNSSRVAATATTAASPYSTSFANLSTSRLPIVPPKSKHRPMSMDSHGFSYGAIPHADHTQNVSPRTQMPMPPVTRPSMNPKRSSAPIIVPAIFRDGNKNLKNVSTAVTATALSRSGSGSAFGRTNHNNNGDQMMVKSYSGTDDVDRDQLHRCKSSTSALTADSAVAHIGATSTAAPNRGQDQGQGNNPQRKTDYGVSETSTCSSTTSSGFTTTTSSNSSIFISALSSEIQKHSFLSDTDAASAAAVSLASSPKPPVTTVSATEGKNMSYEDPQSSSSLMTPVNSVNKTITTTIVPRGVHGFRPVDFDNQIQEDVRRMAASSATSLDSMRDRQTSIQRDDKDKNIDNKTKGDKNSGRSTSSIVSKLEIRATDPKVLEAPIVLPEDIPQTRDQYLQNQISSIVLPPLGPLHELRTDLNYSNSSKKAESGLSRGFSVGNGIPTPAAPISNLSMADSRVPKALFWGQAAQPTTTTTPNGEVRGYSRLPQPTDRRRSSVDPSIPPPSLISSSTSALPSDGESRTFDDAKVFART</sequence>
<dbReference type="InterPro" id="IPR010473">
    <property type="entry name" value="GTPase-bd"/>
</dbReference>
<comment type="caution">
    <text evidence="3">The sequence shown here is derived from an EMBL/GenBank/DDBJ whole genome shotgun (WGS) entry which is preliminary data.</text>
</comment>
<feature type="compositionally biased region" description="Basic and acidic residues" evidence="1">
    <location>
        <begin position="856"/>
        <end position="868"/>
    </location>
</feature>
<feature type="compositionally biased region" description="Low complexity" evidence="1">
    <location>
        <begin position="549"/>
        <end position="578"/>
    </location>
</feature>
<dbReference type="InParanoid" id="A0A1Y2GZM0"/>
<reference evidence="3 4" key="1">
    <citation type="submission" date="2016-07" db="EMBL/GenBank/DDBJ databases">
        <title>Pervasive Adenine N6-methylation of Active Genes in Fungi.</title>
        <authorList>
            <consortium name="DOE Joint Genome Institute"/>
            <person name="Mondo S.J."/>
            <person name="Dannebaum R.O."/>
            <person name="Kuo R.C."/>
            <person name="Labutti K."/>
            <person name="Haridas S."/>
            <person name="Kuo A."/>
            <person name="Salamov A."/>
            <person name="Ahrendt S.R."/>
            <person name="Lipzen A."/>
            <person name="Sullivan W."/>
            <person name="Andreopoulos W.B."/>
            <person name="Clum A."/>
            <person name="Lindquist E."/>
            <person name="Daum C."/>
            <person name="Ramamoorthy G.K."/>
            <person name="Gryganskyi A."/>
            <person name="Culley D."/>
            <person name="Magnuson J.K."/>
            <person name="James T.Y."/>
            <person name="O'Malley M.A."/>
            <person name="Stajich J.E."/>
            <person name="Spatafora J.W."/>
            <person name="Visel A."/>
            <person name="Grigoriev I.V."/>
        </authorList>
    </citation>
    <scope>NUCLEOTIDE SEQUENCE [LARGE SCALE GENOMIC DNA]</scope>
    <source>
        <strain evidence="3 4">NRRL 3116</strain>
    </source>
</reference>
<evidence type="ECO:0000313" key="4">
    <source>
        <dbReference type="Proteomes" id="UP000193648"/>
    </source>
</evidence>
<feature type="region of interest" description="Disordered" evidence="1">
    <location>
        <begin position="1069"/>
        <end position="1104"/>
    </location>
</feature>
<feature type="region of interest" description="Disordered" evidence="1">
    <location>
        <begin position="1733"/>
        <end position="1757"/>
    </location>
</feature>
<feature type="compositionally biased region" description="Low complexity" evidence="1">
    <location>
        <begin position="304"/>
        <end position="346"/>
    </location>
</feature>
<gene>
    <name evidence="3" type="ORF">BCR41DRAFT_392210</name>
</gene>
<feature type="compositionally biased region" description="Polar residues" evidence="1">
    <location>
        <begin position="1733"/>
        <end position="1749"/>
    </location>
</feature>
<feature type="region of interest" description="Disordered" evidence="1">
    <location>
        <begin position="1566"/>
        <end position="1620"/>
    </location>
</feature>